<evidence type="ECO:0000259" key="1">
    <source>
        <dbReference type="PROSITE" id="PS50191"/>
    </source>
</evidence>
<dbReference type="CDD" id="cd00170">
    <property type="entry name" value="SEC14"/>
    <property type="match status" value="1"/>
</dbReference>
<gene>
    <name evidence="2" type="ORF">CBRE1094_LOCUS43270</name>
</gene>
<dbReference type="InterPro" id="IPR036865">
    <property type="entry name" value="CRAL-TRIO_dom_sf"/>
</dbReference>
<evidence type="ECO:0000313" key="2">
    <source>
        <dbReference type="EMBL" id="CAD9546079.1"/>
    </source>
</evidence>
<dbReference type="Gene3D" id="3.40.525.10">
    <property type="entry name" value="CRAL-TRIO lipid binding domain"/>
    <property type="match status" value="1"/>
</dbReference>
<protein>
    <recommendedName>
        <fullName evidence="1">CRAL-TRIO domain-containing protein</fullName>
    </recommendedName>
</protein>
<feature type="domain" description="CRAL-TRIO" evidence="1">
    <location>
        <begin position="63"/>
        <end position="215"/>
    </location>
</feature>
<organism evidence="2">
    <name type="scientific">Haptolina brevifila</name>
    <dbReference type="NCBI Taxonomy" id="156173"/>
    <lineage>
        <taxon>Eukaryota</taxon>
        <taxon>Haptista</taxon>
        <taxon>Haptophyta</taxon>
        <taxon>Prymnesiophyceae</taxon>
        <taxon>Prymnesiales</taxon>
        <taxon>Prymnesiaceae</taxon>
        <taxon>Haptolina</taxon>
    </lineage>
</organism>
<sequence>MRVHRYTRTCIKGSRGGGEDEVTGVVLAVIARLGATACWRVQVVPPHTLQESRRSTLQEVEWLDGRDSFGRPTAVFYADRHFPGEIEQSEWVRFVIHNAEAAVLRYGLNEGPGGQFNLIVDRSSSGIRNQDPALALAVLPTVQDHYPGLLGRVFIAPINPIFYLAWNVVRLFLKPATIQKFELLRGGDWQRQLSDSIGGDVRLPPSLVSSDGTES</sequence>
<dbReference type="PANTHER" id="PTHR46277">
    <property type="entry name" value="OS03G0850700 PROTEIN"/>
    <property type="match status" value="1"/>
</dbReference>
<dbReference type="InterPro" id="IPR001251">
    <property type="entry name" value="CRAL-TRIO_dom"/>
</dbReference>
<dbReference type="PANTHER" id="PTHR46277:SF3">
    <property type="entry name" value="BINDING PROTEIN, PUTATIVE-RELATED"/>
    <property type="match status" value="1"/>
</dbReference>
<reference evidence="2" key="1">
    <citation type="submission" date="2021-01" db="EMBL/GenBank/DDBJ databases">
        <authorList>
            <person name="Corre E."/>
            <person name="Pelletier E."/>
            <person name="Niang G."/>
            <person name="Scheremetjew M."/>
            <person name="Finn R."/>
            <person name="Kale V."/>
            <person name="Holt S."/>
            <person name="Cochrane G."/>
            <person name="Meng A."/>
            <person name="Brown T."/>
            <person name="Cohen L."/>
        </authorList>
    </citation>
    <scope>NUCLEOTIDE SEQUENCE</scope>
    <source>
        <strain evidence="2">UTEX LB 985</strain>
    </source>
</reference>
<dbReference type="SMART" id="SM00516">
    <property type="entry name" value="SEC14"/>
    <property type="match status" value="1"/>
</dbReference>
<dbReference type="Pfam" id="PF00650">
    <property type="entry name" value="CRAL_TRIO"/>
    <property type="match status" value="1"/>
</dbReference>
<proteinExistence type="predicted"/>
<dbReference type="PROSITE" id="PS50191">
    <property type="entry name" value="CRAL_TRIO"/>
    <property type="match status" value="1"/>
</dbReference>
<dbReference type="AlphaFoldDB" id="A0A7S2JF35"/>
<name>A0A7S2JF35_9EUKA</name>
<accession>A0A7S2JF35</accession>
<dbReference type="SUPFAM" id="SSF52087">
    <property type="entry name" value="CRAL/TRIO domain"/>
    <property type="match status" value="1"/>
</dbReference>
<dbReference type="EMBL" id="HBGU01079318">
    <property type="protein sequence ID" value="CAD9546079.1"/>
    <property type="molecule type" value="Transcribed_RNA"/>
</dbReference>